<organism evidence="12 13">
    <name type="scientific">Ataeniobius toweri</name>
    <dbReference type="NCBI Taxonomy" id="208326"/>
    <lineage>
        <taxon>Eukaryota</taxon>
        <taxon>Metazoa</taxon>
        <taxon>Chordata</taxon>
        <taxon>Craniata</taxon>
        <taxon>Vertebrata</taxon>
        <taxon>Euteleostomi</taxon>
        <taxon>Actinopterygii</taxon>
        <taxon>Neopterygii</taxon>
        <taxon>Teleostei</taxon>
        <taxon>Neoteleostei</taxon>
        <taxon>Acanthomorphata</taxon>
        <taxon>Ovalentaria</taxon>
        <taxon>Atherinomorphae</taxon>
        <taxon>Cyprinodontiformes</taxon>
        <taxon>Goodeidae</taxon>
        <taxon>Ataeniobius</taxon>
    </lineage>
</organism>
<feature type="transmembrane region" description="Helical" evidence="10">
    <location>
        <begin position="193"/>
        <end position="214"/>
    </location>
</feature>
<evidence type="ECO:0000256" key="8">
    <source>
        <dbReference type="ARBA" id="ARBA00023319"/>
    </source>
</evidence>
<evidence type="ECO:0000256" key="4">
    <source>
        <dbReference type="ARBA" id="ARBA00022989"/>
    </source>
</evidence>
<reference evidence="12 13" key="1">
    <citation type="submission" date="2021-07" db="EMBL/GenBank/DDBJ databases">
        <authorList>
            <person name="Palmer J.M."/>
        </authorList>
    </citation>
    <scope>NUCLEOTIDE SEQUENCE [LARGE SCALE GENOMIC DNA]</scope>
    <source>
        <strain evidence="12 13">AT_MEX2019</strain>
        <tissue evidence="12">Muscle</tissue>
    </source>
</reference>
<dbReference type="PANTHER" id="PTHR11494:SF8">
    <property type="entry name" value="CYTOTOXIC T-LYMPHOCYTE PROTEIN 4"/>
    <property type="match status" value="1"/>
</dbReference>
<evidence type="ECO:0000256" key="10">
    <source>
        <dbReference type="SAM" id="Phobius"/>
    </source>
</evidence>
<evidence type="ECO:0000256" key="7">
    <source>
        <dbReference type="ARBA" id="ARBA00023180"/>
    </source>
</evidence>
<evidence type="ECO:0000256" key="3">
    <source>
        <dbReference type="ARBA" id="ARBA00022729"/>
    </source>
</evidence>
<dbReference type="Proteomes" id="UP001345963">
    <property type="component" value="Unassembled WGS sequence"/>
</dbReference>
<evidence type="ECO:0000256" key="1">
    <source>
        <dbReference type="ARBA" id="ARBA00004479"/>
    </source>
</evidence>
<dbReference type="SUPFAM" id="SSF48726">
    <property type="entry name" value="Immunoglobulin"/>
    <property type="match status" value="1"/>
</dbReference>
<evidence type="ECO:0000256" key="5">
    <source>
        <dbReference type="ARBA" id="ARBA00023136"/>
    </source>
</evidence>
<evidence type="ECO:0008006" key="14">
    <source>
        <dbReference type="Google" id="ProtNLM"/>
    </source>
</evidence>
<accession>A0ABU7A859</accession>
<feature type="chain" id="PRO_5046551973" description="Immunoglobulin V-set domain-containing protein" evidence="11">
    <location>
        <begin position="25"/>
        <end position="249"/>
    </location>
</feature>
<keyword evidence="6" id="KW-1015">Disulfide bond</keyword>
<evidence type="ECO:0000313" key="12">
    <source>
        <dbReference type="EMBL" id="MED6233814.1"/>
    </source>
</evidence>
<keyword evidence="4 10" id="KW-1133">Transmembrane helix</keyword>
<dbReference type="EMBL" id="JAHUTI010003516">
    <property type="protein sequence ID" value="MED6233814.1"/>
    <property type="molecule type" value="Genomic_DNA"/>
</dbReference>
<keyword evidence="13" id="KW-1185">Reference proteome</keyword>
<dbReference type="InterPro" id="IPR036179">
    <property type="entry name" value="Ig-like_dom_sf"/>
</dbReference>
<comment type="caution">
    <text evidence="12">The sequence shown here is derived from an EMBL/GenBank/DDBJ whole genome shotgun (WGS) entry which is preliminary data.</text>
</comment>
<protein>
    <recommendedName>
        <fullName evidence="14">Immunoglobulin V-set domain-containing protein</fullName>
    </recommendedName>
</protein>
<comment type="subcellular location">
    <subcellularLocation>
        <location evidence="1">Membrane</location>
        <topology evidence="1">Single-pass type I membrane protein</topology>
    </subcellularLocation>
</comment>
<evidence type="ECO:0000256" key="6">
    <source>
        <dbReference type="ARBA" id="ARBA00023157"/>
    </source>
</evidence>
<keyword evidence="8" id="KW-0393">Immunoglobulin domain</keyword>
<feature type="region of interest" description="Disordered" evidence="9">
    <location>
        <begin position="164"/>
        <end position="188"/>
    </location>
</feature>
<keyword evidence="5 10" id="KW-0472">Membrane</keyword>
<evidence type="ECO:0000256" key="2">
    <source>
        <dbReference type="ARBA" id="ARBA00022692"/>
    </source>
</evidence>
<feature type="compositionally biased region" description="Acidic residues" evidence="9">
    <location>
        <begin position="174"/>
        <end position="186"/>
    </location>
</feature>
<keyword evidence="2 10" id="KW-0812">Transmembrane</keyword>
<dbReference type="PANTHER" id="PTHR11494">
    <property type="entry name" value="CYTOTOXIC T-LYMPHOCYTE PROTEIN"/>
    <property type="match status" value="1"/>
</dbReference>
<dbReference type="Gene3D" id="2.60.40.10">
    <property type="entry name" value="Immunoglobulins"/>
    <property type="match status" value="1"/>
</dbReference>
<evidence type="ECO:0000313" key="13">
    <source>
        <dbReference type="Proteomes" id="UP001345963"/>
    </source>
</evidence>
<dbReference type="InterPro" id="IPR040216">
    <property type="entry name" value="CTLA4/CD28"/>
</dbReference>
<sequence>MFLTHCTMGRTVLVVLSVIVPVWSSIKVVQPYRVVSTNGTALIPCVIRPRTSFPQIHHNQHLADPPSNLEDLQVTLLRGLHGSQKICSSIPNISEHQETQQEKDGDVKCAVQIKDGTVAVALSRLKATDTDIYRCQIQIFYPPPYLQLTGNGTLLHVLESLHFPDQGPQRQRGEEEEEEEEEEKDNDEIKTPVSVTVVVLVIAILCVLVIIITFQTLQCNQGRREPVRMPPNILLHKVDAVPFSSGTMA</sequence>
<feature type="signal peptide" evidence="11">
    <location>
        <begin position="1"/>
        <end position="24"/>
    </location>
</feature>
<evidence type="ECO:0000256" key="9">
    <source>
        <dbReference type="SAM" id="MobiDB-lite"/>
    </source>
</evidence>
<proteinExistence type="predicted"/>
<keyword evidence="7" id="KW-0325">Glycoprotein</keyword>
<evidence type="ECO:0000256" key="11">
    <source>
        <dbReference type="SAM" id="SignalP"/>
    </source>
</evidence>
<gene>
    <name evidence="12" type="ORF">ATANTOWER_017003</name>
</gene>
<keyword evidence="3 11" id="KW-0732">Signal</keyword>
<name>A0ABU7A859_9TELE</name>
<dbReference type="InterPro" id="IPR013783">
    <property type="entry name" value="Ig-like_fold"/>
</dbReference>